<dbReference type="EMBL" id="WIVE01000010">
    <property type="protein sequence ID" value="MQX35911.1"/>
    <property type="molecule type" value="Genomic_DNA"/>
</dbReference>
<dbReference type="AlphaFoldDB" id="A0A7X1ZE53"/>
<keyword evidence="2" id="KW-1185">Reference proteome</keyword>
<dbReference type="Pfam" id="PF09912">
    <property type="entry name" value="DUF2141"/>
    <property type="match status" value="1"/>
</dbReference>
<organism evidence="1 2">
    <name type="scientific">Roseospira navarrensis</name>
    <dbReference type="NCBI Taxonomy" id="140058"/>
    <lineage>
        <taxon>Bacteria</taxon>
        <taxon>Pseudomonadati</taxon>
        <taxon>Pseudomonadota</taxon>
        <taxon>Alphaproteobacteria</taxon>
        <taxon>Rhodospirillales</taxon>
        <taxon>Rhodospirillaceae</taxon>
        <taxon>Roseospira</taxon>
    </lineage>
</organism>
<comment type="caution">
    <text evidence="1">The sequence shown here is derived from an EMBL/GenBank/DDBJ whole genome shotgun (WGS) entry which is preliminary data.</text>
</comment>
<evidence type="ECO:0000313" key="2">
    <source>
        <dbReference type="Proteomes" id="UP000434582"/>
    </source>
</evidence>
<sequence>MESPHLPVRLTEIVFMSTGCPGGRRRRPLRCAALLLSLAAVAPAVPVAAETPPAAAPLALTITNVSSAEGTVYVAVYDTPDAFLDADRKRLGAKAPAEAGTVRLLVEGLPPGRYAIAVFHDENGNGEFDTGLFGVPLEGFGFTRDPSVVPSLPDFEDAAISLEPPEAQATLRMRYTF</sequence>
<protein>
    <submittedName>
        <fullName evidence="1">DUF2141 domain-containing protein</fullName>
    </submittedName>
</protein>
<evidence type="ECO:0000313" key="1">
    <source>
        <dbReference type="EMBL" id="MQX35911.1"/>
    </source>
</evidence>
<dbReference type="InterPro" id="IPR018673">
    <property type="entry name" value="DUF2141"/>
</dbReference>
<name>A0A7X1ZE53_9PROT</name>
<proteinExistence type="predicted"/>
<accession>A0A7X1ZE53</accession>
<dbReference type="Proteomes" id="UP000434582">
    <property type="component" value="Unassembled WGS sequence"/>
</dbReference>
<dbReference type="OrthoDB" id="7189112at2"/>
<gene>
    <name evidence="1" type="ORF">GHC57_05195</name>
</gene>
<reference evidence="1 2" key="1">
    <citation type="submission" date="2019-10" db="EMBL/GenBank/DDBJ databases">
        <title>Draft whole-genome sequence of the purple nonsulfur photosynthetic bacterium Roseospira navarrensis DSM 15114.</title>
        <authorList>
            <person name="Kyndt J.A."/>
            <person name="Meyer T.E."/>
        </authorList>
    </citation>
    <scope>NUCLEOTIDE SEQUENCE [LARGE SCALE GENOMIC DNA]</scope>
    <source>
        <strain evidence="1 2">DSM 15114</strain>
    </source>
</reference>